<name>A0A538SCE4_UNCEI</name>
<organism evidence="2 3">
    <name type="scientific">Eiseniibacteriota bacterium</name>
    <dbReference type="NCBI Taxonomy" id="2212470"/>
    <lineage>
        <taxon>Bacteria</taxon>
        <taxon>Candidatus Eiseniibacteriota</taxon>
    </lineage>
</organism>
<reference evidence="2 3" key="1">
    <citation type="journal article" date="2019" name="Nat. Microbiol.">
        <title>Mediterranean grassland soil C-N compound turnover is dependent on rainfall and depth, and is mediated by genomically divergent microorganisms.</title>
        <authorList>
            <person name="Diamond S."/>
            <person name="Andeer P.F."/>
            <person name="Li Z."/>
            <person name="Crits-Christoph A."/>
            <person name="Burstein D."/>
            <person name="Anantharaman K."/>
            <person name="Lane K.R."/>
            <person name="Thomas B.C."/>
            <person name="Pan C."/>
            <person name="Northen T.R."/>
            <person name="Banfield J.F."/>
        </authorList>
    </citation>
    <scope>NUCLEOTIDE SEQUENCE [LARGE SCALE GENOMIC DNA]</scope>
    <source>
        <strain evidence="2">WS_3</strain>
    </source>
</reference>
<dbReference type="InterPro" id="IPR011042">
    <property type="entry name" value="6-blade_b-propeller_TolB-like"/>
</dbReference>
<dbReference type="AlphaFoldDB" id="A0A538SCE4"/>
<dbReference type="PANTHER" id="PTHR36842">
    <property type="entry name" value="PROTEIN TOLB HOMOLOG"/>
    <property type="match status" value="1"/>
</dbReference>
<evidence type="ECO:0000313" key="3">
    <source>
        <dbReference type="Proteomes" id="UP000320184"/>
    </source>
</evidence>
<comment type="caution">
    <text evidence="2">The sequence shown here is derived from an EMBL/GenBank/DDBJ whole genome shotgun (WGS) entry which is preliminary data.</text>
</comment>
<dbReference type="Gene3D" id="2.120.10.30">
    <property type="entry name" value="TolB, C-terminal domain"/>
    <property type="match status" value="3"/>
</dbReference>
<comment type="similarity">
    <text evidence="1">Belongs to the TolB family.</text>
</comment>
<evidence type="ECO:0000313" key="2">
    <source>
        <dbReference type="EMBL" id="TMQ49045.1"/>
    </source>
</evidence>
<accession>A0A538SCE4</accession>
<dbReference type="Proteomes" id="UP000320184">
    <property type="component" value="Unassembled WGS sequence"/>
</dbReference>
<gene>
    <name evidence="2" type="ORF">E6K73_10565</name>
</gene>
<dbReference type="SUPFAM" id="SSF82171">
    <property type="entry name" value="DPP6 N-terminal domain-like"/>
    <property type="match status" value="1"/>
</dbReference>
<sequence>MKRLILGLAVSLGLGSASGGAPRPPVPPGAAPADSLIRPGETHFAHLWQLTFGGENAEAYWSQDGRRLIFQSTRDDWPCDQMYVLDLSSGRLDRVSTGKGRTTCGYFYDRDRRILFSSTHLAGDSCPPRPDYSKGYVWPVHPGYDIFTARPDGSDLRRLTDTPGYDAETTVSVDGRWFVFTSLRDGDLDLYKMHPDGSGLVRLTDRAGYDGGAFFSRDGRWICYRAYHPADSAETADYQALLSRNLVRPTRMNLWVMRADGSGKRLVTHQPGASFAPYFTPDGRSLIYASNWENPTGRNFDLYLVDVQGGEPRPVTRDPSFDGFPMFSPDGRWLAFSSNRGGKQPGETDLFFAEWRR</sequence>
<evidence type="ECO:0000256" key="1">
    <source>
        <dbReference type="ARBA" id="ARBA00009820"/>
    </source>
</evidence>
<dbReference type="InterPro" id="IPR011659">
    <property type="entry name" value="WD40"/>
</dbReference>
<dbReference type="Pfam" id="PF07676">
    <property type="entry name" value="PD40"/>
    <property type="match status" value="5"/>
</dbReference>
<dbReference type="EMBL" id="VBOT01000128">
    <property type="protein sequence ID" value="TMQ49045.1"/>
    <property type="molecule type" value="Genomic_DNA"/>
</dbReference>
<protein>
    <submittedName>
        <fullName evidence="2">Uncharacterized protein</fullName>
    </submittedName>
</protein>
<dbReference type="PANTHER" id="PTHR36842:SF1">
    <property type="entry name" value="PROTEIN TOLB"/>
    <property type="match status" value="1"/>
</dbReference>
<proteinExistence type="inferred from homology"/>